<reference evidence="5" key="1">
    <citation type="submission" date="2016-06" db="EMBL/GenBank/DDBJ databases">
        <title>First high quality genome sequence of Plasmodium coatneyi using continuous long reads from single molecule, real-time sequencing.</title>
        <authorList>
            <person name="Chien J.-T."/>
            <person name="Pakala S.B."/>
            <person name="Geraldo J.A."/>
            <person name="Lapp S.A."/>
            <person name="Barnwell J.W."/>
            <person name="Kissinger J.C."/>
            <person name="Galinski M.R."/>
            <person name="Humphrey J.C."/>
        </authorList>
    </citation>
    <scope>NUCLEOTIDE SEQUENCE [LARGE SCALE GENOMIC DNA]</scope>
    <source>
        <strain evidence="5">Hackeri</strain>
    </source>
</reference>
<dbReference type="VEuPathDB" id="PlasmoDB:PCOAH_00032780"/>
<dbReference type="GO" id="GO:0030042">
    <property type="term" value="P:actin filament depolymerization"/>
    <property type="evidence" value="ECO:0007669"/>
    <property type="project" value="InterPro"/>
</dbReference>
<dbReference type="PROSITE" id="PS51263">
    <property type="entry name" value="ADF_H"/>
    <property type="match status" value="1"/>
</dbReference>
<dbReference type="InterPro" id="IPR029006">
    <property type="entry name" value="ADF-H/Gelsolin-like_dom_sf"/>
</dbReference>
<proteinExistence type="inferred from homology"/>
<comment type="similarity">
    <text evidence="1">Belongs to the actin-binding proteins ADF family.</text>
</comment>
<dbReference type="KEGG" id="pcot:PCOAH_00032780"/>
<dbReference type="EMBL" id="CP016249">
    <property type="protein sequence ID" value="ANQ09351.1"/>
    <property type="molecule type" value="Genomic_DNA"/>
</dbReference>
<dbReference type="Pfam" id="PF00241">
    <property type="entry name" value="Cofilin_ADF"/>
    <property type="match status" value="1"/>
</dbReference>
<accession>A0A1B1E2W2</accession>
<dbReference type="GO" id="GO:0015629">
    <property type="term" value="C:actin cytoskeleton"/>
    <property type="evidence" value="ECO:0007669"/>
    <property type="project" value="InterPro"/>
</dbReference>
<evidence type="ECO:0000313" key="4">
    <source>
        <dbReference type="EMBL" id="ANQ09351.1"/>
    </source>
</evidence>
<dbReference type="SUPFAM" id="SSF55753">
    <property type="entry name" value="Actin depolymerizing proteins"/>
    <property type="match status" value="1"/>
</dbReference>
<dbReference type="PANTHER" id="PTHR11913">
    <property type="entry name" value="COFILIN-RELATED"/>
    <property type="match status" value="1"/>
</dbReference>
<dbReference type="InterPro" id="IPR002108">
    <property type="entry name" value="ADF-H"/>
</dbReference>
<dbReference type="Gene3D" id="3.40.20.10">
    <property type="entry name" value="Severin"/>
    <property type="match status" value="1"/>
</dbReference>
<keyword evidence="2" id="KW-0009">Actin-binding</keyword>
<dbReference type="AlphaFoldDB" id="A0A1B1E2W2"/>
<dbReference type="CDD" id="cd11286">
    <property type="entry name" value="ADF_cofilin_like"/>
    <property type="match status" value="1"/>
</dbReference>
<gene>
    <name evidence="4" type="ORF">PCOAH_00032780</name>
</gene>
<protein>
    <submittedName>
        <fullName evidence="4">Actin-depolymerizing factor</fullName>
    </submittedName>
</protein>
<dbReference type="SMART" id="SM00102">
    <property type="entry name" value="ADF"/>
    <property type="match status" value="1"/>
</dbReference>
<feature type="domain" description="ADF-H" evidence="3">
    <location>
        <begin position="4"/>
        <end position="141"/>
    </location>
</feature>
<evidence type="ECO:0000313" key="5">
    <source>
        <dbReference type="Proteomes" id="UP000092716"/>
    </source>
</evidence>
<evidence type="ECO:0000256" key="1">
    <source>
        <dbReference type="ARBA" id="ARBA00006844"/>
    </source>
</evidence>
<keyword evidence="5" id="KW-1185">Reference proteome</keyword>
<evidence type="ECO:0000256" key="2">
    <source>
        <dbReference type="ARBA" id="ARBA00023203"/>
    </source>
</evidence>
<dbReference type="OrthoDB" id="10249245at2759"/>
<dbReference type="GO" id="GO:0003779">
    <property type="term" value="F:actin binding"/>
    <property type="evidence" value="ECO:0007669"/>
    <property type="project" value="UniProtKB-KW"/>
</dbReference>
<dbReference type="GeneID" id="30910009"/>
<sequence>MVSGVRVSDECIYEFNKLKVKHLHKYILFRIENYEEIIVDALQQDSDLTSFEDIIMDIRNNLKATECRYIIADMPIHTPEGVLRNRIYFIFWSPDSAKAKEKMLYAASKESLVQKINGIFKSLEITCDIEEFEEELRAIMLNN</sequence>
<name>A0A1B1E2W2_9APIC</name>
<dbReference type="RefSeq" id="XP_019916046.1">
    <property type="nucleotide sequence ID" value="XM_020060073.1"/>
</dbReference>
<dbReference type="Proteomes" id="UP000092716">
    <property type="component" value="Chromosome 11"/>
</dbReference>
<evidence type="ECO:0000259" key="3">
    <source>
        <dbReference type="PROSITE" id="PS51263"/>
    </source>
</evidence>
<dbReference type="InterPro" id="IPR017904">
    <property type="entry name" value="ADF/Cofilin"/>
</dbReference>
<organism evidence="4 5">
    <name type="scientific">Plasmodium coatneyi</name>
    <dbReference type="NCBI Taxonomy" id="208452"/>
    <lineage>
        <taxon>Eukaryota</taxon>
        <taxon>Sar</taxon>
        <taxon>Alveolata</taxon>
        <taxon>Apicomplexa</taxon>
        <taxon>Aconoidasida</taxon>
        <taxon>Haemosporida</taxon>
        <taxon>Plasmodiidae</taxon>
        <taxon>Plasmodium</taxon>
    </lineage>
</organism>